<accession>A0AAD8EUX6</accession>
<evidence type="ECO:0000313" key="3">
    <source>
        <dbReference type="EMBL" id="KAK0040146.1"/>
    </source>
</evidence>
<keyword evidence="4" id="KW-1185">Reference proteome</keyword>
<gene>
    <name evidence="3" type="ORF">Bpfe_030420</name>
</gene>
<feature type="signal peptide" evidence="2">
    <location>
        <begin position="1"/>
        <end position="35"/>
    </location>
</feature>
<evidence type="ECO:0000313" key="4">
    <source>
        <dbReference type="Proteomes" id="UP001233172"/>
    </source>
</evidence>
<evidence type="ECO:0000256" key="2">
    <source>
        <dbReference type="SAM" id="SignalP"/>
    </source>
</evidence>
<keyword evidence="2" id="KW-0732">Signal</keyword>
<feature type="region of interest" description="Disordered" evidence="1">
    <location>
        <begin position="46"/>
        <end position="75"/>
    </location>
</feature>
<reference evidence="3" key="2">
    <citation type="submission" date="2023-04" db="EMBL/GenBank/DDBJ databases">
        <authorList>
            <person name="Bu L."/>
            <person name="Lu L."/>
            <person name="Laidemitt M.R."/>
            <person name="Zhang S.M."/>
            <person name="Mutuku M."/>
            <person name="Mkoji G."/>
            <person name="Steinauer M."/>
            <person name="Loker E.S."/>
        </authorList>
    </citation>
    <scope>NUCLEOTIDE SEQUENCE</scope>
    <source>
        <strain evidence="3">KasaAsao</strain>
        <tissue evidence="3">Whole Snail</tissue>
    </source>
</reference>
<organism evidence="3 4">
    <name type="scientific">Biomphalaria pfeifferi</name>
    <name type="common">Bloodfluke planorb</name>
    <name type="synonym">Freshwater snail</name>
    <dbReference type="NCBI Taxonomy" id="112525"/>
    <lineage>
        <taxon>Eukaryota</taxon>
        <taxon>Metazoa</taxon>
        <taxon>Spiralia</taxon>
        <taxon>Lophotrochozoa</taxon>
        <taxon>Mollusca</taxon>
        <taxon>Gastropoda</taxon>
        <taxon>Heterobranchia</taxon>
        <taxon>Euthyneura</taxon>
        <taxon>Panpulmonata</taxon>
        <taxon>Hygrophila</taxon>
        <taxon>Lymnaeoidea</taxon>
        <taxon>Planorbidae</taxon>
        <taxon>Biomphalaria</taxon>
    </lineage>
</organism>
<proteinExistence type="predicted"/>
<dbReference type="AlphaFoldDB" id="A0AAD8EUX6"/>
<evidence type="ECO:0000256" key="1">
    <source>
        <dbReference type="SAM" id="MobiDB-lite"/>
    </source>
</evidence>
<dbReference type="Proteomes" id="UP001233172">
    <property type="component" value="Unassembled WGS sequence"/>
</dbReference>
<feature type="chain" id="PRO_5041984747" evidence="2">
    <location>
        <begin position="36"/>
        <end position="117"/>
    </location>
</feature>
<protein>
    <submittedName>
        <fullName evidence="3">Uncharacterized protein</fullName>
    </submittedName>
</protein>
<reference evidence="3" key="1">
    <citation type="journal article" date="2023" name="PLoS Negl. Trop. Dis.">
        <title>A genome sequence for Biomphalaria pfeifferi, the major vector snail for the human-infecting parasite Schistosoma mansoni.</title>
        <authorList>
            <person name="Bu L."/>
            <person name="Lu L."/>
            <person name="Laidemitt M.R."/>
            <person name="Zhang S.M."/>
            <person name="Mutuku M."/>
            <person name="Mkoji G."/>
            <person name="Steinauer M."/>
            <person name="Loker E.S."/>
        </authorList>
    </citation>
    <scope>NUCLEOTIDE SEQUENCE</scope>
    <source>
        <strain evidence="3">KasaAsao</strain>
    </source>
</reference>
<sequence>MLTTLSRGYKAFKKLTFIGVTLGLLLTQSPHSVEAASFHARTRDQLTDAVKTPDSNLKLTKQEDDTHGGSAFPPLQSHMVKRYPIGSDLELLANMIVGIKKEHNRQEVMDMLEEIGK</sequence>
<comment type="caution">
    <text evidence="3">The sequence shown here is derived from an EMBL/GenBank/DDBJ whole genome shotgun (WGS) entry which is preliminary data.</text>
</comment>
<name>A0AAD8EUX6_BIOPF</name>
<dbReference type="EMBL" id="JASAOG010000348">
    <property type="protein sequence ID" value="KAK0040146.1"/>
    <property type="molecule type" value="Genomic_DNA"/>
</dbReference>